<dbReference type="InterPro" id="IPR037171">
    <property type="entry name" value="NagB/RpiA_transferase-like"/>
</dbReference>
<dbReference type="InterPro" id="IPR036390">
    <property type="entry name" value="WH_DNA-bd_sf"/>
</dbReference>
<reference evidence="5" key="1">
    <citation type="submission" date="2016-11" db="EMBL/GenBank/DDBJ databases">
        <authorList>
            <person name="Varghese N."/>
            <person name="Submissions S."/>
        </authorList>
    </citation>
    <scope>NUCLEOTIDE SEQUENCE [LARGE SCALE GENOMIC DNA]</scope>
    <source>
        <strain evidence="5">DSM 21264</strain>
    </source>
</reference>
<dbReference type="InterPro" id="IPR014036">
    <property type="entry name" value="DeoR-like_C"/>
</dbReference>
<organism evidence="4 5">
    <name type="scientific">Vibrio gazogenes DSM 21264 = NBRC 103151</name>
    <dbReference type="NCBI Taxonomy" id="1123492"/>
    <lineage>
        <taxon>Bacteria</taxon>
        <taxon>Pseudomonadati</taxon>
        <taxon>Pseudomonadota</taxon>
        <taxon>Gammaproteobacteria</taxon>
        <taxon>Vibrionales</taxon>
        <taxon>Vibrionaceae</taxon>
        <taxon>Vibrio</taxon>
    </lineage>
</organism>
<dbReference type="PANTHER" id="PTHR30363">
    <property type="entry name" value="HTH-TYPE TRANSCRIPTIONAL REGULATOR SRLR-RELATED"/>
    <property type="match status" value="1"/>
</dbReference>
<keyword evidence="5" id="KW-1185">Reference proteome</keyword>
<dbReference type="EMBL" id="FQUH01000002">
    <property type="protein sequence ID" value="SHE61628.1"/>
    <property type="molecule type" value="Genomic_DNA"/>
</dbReference>
<gene>
    <name evidence="4" type="ORF">SAMN02745781_00592</name>
</gene>
<dbReference type="Gene3D" id="1.10.10.10">
    <property type="entry name" value="Winged helix-like DNA-binding domain superfamily/Winged helix DNA-binding domain"/>
    <property type="match status" value="1"/>
</dbReference>
<evidence type="ECO:0000313" key="5">
    <source>
        <dbReference type="Proteomes" id="UP000184159"/>
    </source>
</evidence>
<dbReference type="SMART" id="SM00420">
    <property type="entry name" value="HTH_DEOR"/>
    <property type="match status" value="1"/>
</dbReference>
<proteinExistence type="predicted"/>
<dbReference type="InterPro" id="IPR036388">
    <property type="entry name" value="WH-like_DNA-bd_sf"/>
</dbReference>
<evidence type="ECO:0000313" key="4">
    <source>
        <dbReference type="EMBL" id="SHE61628.1"/>
    </source>
</evidence>
<evidence type="ECO:0000256" key="1">
    <source>
        <dbReference type="ARBA" id="ARBA00023015"/>
    </source>
</evidence>
<dbReference type="Gene3D" id="3.40.50.1360">
    <property type="match status" value="1"/>
</dbReference>
<dbReference type="NCBIfam" id="NF007753">
    <property type="entry name" value="PRK10434.1"/>
    <property type="match status" value="1"/>
</dbReference>
<dbReference type="SUPFAM" id="SSF100950">
    <property type="entry name" value="NagB/RpiA/CoA transferase-like"/>
    <property type="match status" value="1"/>
</dbReference>
<dbReference type="SUPFAM" id="SSF46785">
    <property type="entry name" value="Winged helix' DNA-binding domain"/>
    <property type="match status" value="1"/>
</dbReference>
<accession>A0A1M4UY87</accession>
<dbReference type="InterPro" id="IPR050313">
    <property type="entry name" value="Carb_Metab_HTH_regulators"/>
</dbReference>
<dbReference type="PROSITE" id="PS51000">
    <property type="entry name" value="HTH_DEOR_2"/>
    <property type="match status" value="1"/>
</dbReference>
<keyword evidence="1" id="KW-0805">Transcription regulation</keyword>
<evidence type="ECO:0000259" key="3">
    <source>
        <dbReference type="PROSITE" id="PS51000"/>
    </source>
</evidence>
<dbReference type="GO" id="GO:0003700">
    <property type="term" value="F:DNA-binding transcription factor activity"/>
    <property type="evidence" value="ECO:0007669"/>
    <property type="project" value="InterPro"/>
</dbReference>
<evidence type="ECO:0000256" key="2">
    <source>
        <dbReference type="ARBA" id="ARBA00023163"/>
    </source>
</evidence>
<dbReference type="AlphaFoldDB" id="A0A1M4UY87"/>
<dbReference type="RefSeq" id="WP_235862516.1">
    <property type="nucleotide sequence ID" value="NZ_FQUH01000002.1"/>
</dbReference>
<dbReference type="Pfam" id="PF00455">
    <property type="entry name" value="DeoRC"/>
    <property type="match status" value="1"/>
</dbReference>
<feature type="domain" description="HTH deoR-type" evidence="3">
    <location>
        <begin position="4"/>
        <end position="59"/>
    </location>
</feature>
<dbReference type="PANTHER" id="PTHR30363:SF57">
    <property type="entry name" value="GLUCITOL OPERON REPRESSOR"/>
    <property type="match status" value="1"/>
</dbReference>
<protein>
    <submittedName>
        <fullName evidence="4">Transcriptional regulator, DeoR family</fullName>
    </submittedName>
</protein>
<dbReference type="InterPro" id="IPR001034">
    <property type="entry name" value="DeoR_HTH"/>
</dbReference>
<sequence>MMSIDSRQSQLVSYLQQNGKTAVNDLASIFQTSGATIRSDLRALEEKGIVARRYGSAEAVTSHGATNSASEEIAMDEKKTLNLDKKIRIAKKAAQLVRDGDSIILDCGSTTLQMVPEFDKIMSLTLMTNSLDIVHAMNELNSEHTVIMPRGTYRKRSASFHGSLAESAFSHFTFDKLFIGADGFDLIQGCTTYNEAYQVSQAMCQSANQIIVVLDSSKFGRKSPNVVVPLDLVDIVVTDSDLSEEHLNGLKSKGITVYLV</sequence>
<name>A0A1M4UY87_VIBGA</name>
<dbReference type="SMART" id="SM01134">
    <property type="entry name" value="DeoRC"/>
    <property type="match status" value="1"/>
</dbReference>
<dbReference type="Pfam" id="PF08220">
    <property type="entry name" value="HTH_DeoR"/>
    <property type="match status" value="1"/>
</dbReference>
<dbReference type="Proteomes" id="UP000184159">
    <property type="component" value="Unassembled WGS sequence"/>
</dbReference>
<keyword evidence="2" id="KW-0804">Transcription</keyword>